<dbReference type="SMART" id="SM00064">
    <property type="entry name" value="FYVE"/>
    <property type="match status" value="1"/>
</dbReference>
<evidence type="ECO:0000256" key="3">
    <source>
        <dbReference type="ARBA" id="ARBA00008597"/>
    </source>
</evidence>
<feature type="compositionally biased region" description="Low complexity" evidence="14">
    <location>
        <begin position="631"/>
        <end position="642"/>
    </location>
</feature>
<protein>
    <recommendedName>
        <fullName evidence="5 12">Vacuolar protein sorting-associated protein 27</fullName>
    </recommendedName>
</protein>
<keyword evidence="9 13" id="KW-0863">Zinc-finger</keyword>
<feature type="compositionally biased region" description="Polar residues" evidence="14">
    <location>
        <begin position="615"/>
        <end position="630"/>
    </location>
</feature>
<dbReference type="GO" id="GO:0010008">
    <property type="term" value="C:endosome membrane"/>
    <property type="evidence" value="ECO:0007669"/>
    <property type="project" value="UniProtKB-SubCell"/>
</dbReference>
<dbReference type="Pfam" id="PF21356">
    <property type="entry name" value="Vps27_GAT-like"/>
    <property type="match status" value="1"/>
</dbReference>
<dbReference type="SMART" id="SM00288">
    <property type="entry name" value="VHS"/>
    <property type="match status" value="1"/>
</dbReference>
<feature type="domain" description="FYVE-type" evidence="15">
    <location>
        <begin position="179"/>
        <end position="239"/>
    </location>
</feature>
<keyword evidence="8 12" id="KW-0967">Endosome</keyword>
<feature type="domain" description="VHS" evidence="16">
    <location>
        <begin position="27"/>
        <end position="161"/>
    </location>
</feature>
<dbReference type="Gene3D" id="3.30.40.10">
    <property type="entry name" value="Zinc/RING finger domain, C3HC4 (zinc finger)"/>
    <property type="match status" value="1"/>
</dbReference>
<dbReference type="PROSITE" id="PS50178">
    <property type="entry name" value="ZF_FYVE"/>
    <property type="match status" value="1"/>
</dbReference>
<name>A0AAV9NZK6_9PEZI</name>
<dbReference type="FunFam" id="1.20.5.1940:FF:000001">
    <property type="entry name" value="Vacuolar protein sorting-associated protein 27"/>
    <property type="match status" value="1"/>
</dbReference>
<evidence type="ECO:0000256" key="2">
    <source>
        <dbReference type="ARBA" id="ARBA00004125"/>
    </source>
</evidence>
<dbReference type="CDD" id="cd21385">
    <property type="entry name" value="GAT_Vps27"/>
    <property type="match status" value="1"/>
</dbReference>
<dbReference type="InterPro" id="IPR017073">
    <property type="entry name" value="HGS/VPS27"/>
</dbReference>
<dbReference type="FunFam" id="1.25.40.90:FF:000031">
    <property type="entry name" value="Vacuolar protein sorting-associated protein 27"/>
    <property type="match status" value="1"/>
</dbReference>
<gene>
    <name evidence="17" type="primary">VPS27</name>
    <name evidence="17" type="ORF">LTR77_010319</name>
</gene>
<dbReference type="SUPFAM" id="SSF48464">
    <property type="entry name" value="ENTH/VHS domain"/>
    <property type="match status" value="1"/>
</dbReference>
<evidence type="ECO:0000256" key="4">
    <source>
        <dbReference type="ARBA" id="ARBA00011446"/>
    </source>
</evidence>
<dbReference type="GO" id="GO:0032266">
    <property type="term" value="F:phosphatidylinositol-3-phosphate binding"/>
    <property type="evidence" value="ECO:0007669"/>
    <property type="project" value="TreeGrafter"/>
</dbReference>
<dbReference type="Pfam" id="PF00790">
    <property type="entry name" value="VHS"/>
    <property type="match status" value="1"/>
</dbReference>
<evidence type="ECO:0000259" key="15">
    <source>
        <dbReference type="PROSITE" id="PS50178"/>
    </source>
</evidence>
<dbReference type="PANTHER" id="PTHR47794:SF1">
    <property type="entry name" value="VACUOLAR PROTEIN SORTING-ASSOCIATED PROTEIN 27"/>
    <property type="match status" value="1"/>
</dbReference>
<organism evidence="17 18">
    <name type="scientific">Saxophila tyrrhenica</name>
    <dbReference type="NCBI Taxonomy" id="1690608"/>
    <lineage>
        <taxon>Eukaryota</taxon>
        <taxon>Fungi</taxon>
        <taxon>Dikarya</taxon>
        <taxon>Ascomycota</taxon>
        <taxon>Pezizomycotina</taxon>
        <taxon>Dothideomycetes</taxon>
        <taxon>Dothideomycetidae</taxon>
        <taxon>Mycosphaerellales</taxon>
        <taxon>Extremaceae</taxon>
        <taxon>Saxophila</taxon>
    </lineage>
</organism>
<comment type="caution">
    <text evidence="17">The sequence shown here is derived from an EMBL/GenBank/DDBJ whole genome shotgun (WGS) entry which is preliminary data.</text>
</comment>
<feature type="compositionally biased region" description="Basic and acidic residues" evidence="14">
    <location>
        <begin position="765"/>
        <end position="774"/>
    </location>
</feature>
<comment type="similarity">
    <text evidence="3 12">Belongs to the VPS27 family.</text>
</comment>
<dbReference type="GO" id="GO:0033565">
    <property type="term" value="C:ESCRT-0 complex"/>
    <property type="evidence" value="ECO:0007669"/>
    <property type="project" value="TreeGrafter"/>
</dbReference>
<feature type="region of interest" description="Disordered" evidence="14">
    <location>
        <begin position="239"/>
        <end position="283"/>
    </location>
</feature>
<dbReference type="GO" id="GO:0006623">
    <property type="term" value="P:protein targeting to vacuole"/>
    <property type="evidence" value="ECO:0007669"/>
    <property type="project" value="TreeGrafter"/>
</dbReference>
<dbReference type="SUPFAM" id="SSF57903">
    <property type="entry name" value="FYVE/PHD zinc finger"/>
    <property type="match status" value="1"/>
</dbReference>
<dbReference type="FunFam" id="3.30.40.10:FF:000161">
    <property type="entry name" value="Vacuolar protein sorting-associated protein 27"/>
    <property type="match status" value="1"/>
</dbReference>
<dbReference type="PIRSF" id="PIRSF036956">
    <property type="entry name" value="Hrs_Vps27"/>
    <property type="match status" value="1"/>
</dbReference>
<dbReference type="GO" id="GO:0008270">
    <property type="term" value="F:zinc ion binding"/>
    <property type="evidence" value="ECO:0007669"/>
    <property type="project" value="UniProtKB-KW"/>
</dbReference>
<accession>A0AAV9NZK6</accession>
<keyword evidence="6" id="KW-0479">Metal-binding</keyword>
<evidence type="ECO:0000313" key="17">
    <source>
        <dbReference type="EMBL" id="KAK5163924.1"/>
    </source>
</evidence>
<feature type="compositionally biased region" description="Low complexity" evidence="14">
    <location>
        <begin position="520"/>
        <end position="561"/>
    </location>
</feature>
<feature type="compositionally biased region" description="Low complexity" evidence="14">
    <location>
        <begin position="694"/>
        <end position="711"/>
    </location>
</feature>
<sequence>MASWFGGSSAASELDAQVERATASSLEDIALNLEISDIIRSKTVPPKEAMRSLKRRISNRNPNVQLAALNLTDTCVKNGGSHFFQEIASREFLDAIVGILKSGTAAGYSFGGMGAEPVNAEVRGKILELVQTWATGAEGKDSLTYLTETYRTLQHEGFQFPPRQEVASSMFDSSAPPEWTDSDVCMRCREKFTFTNRKHHCRNCGNVFCGTCSAKSIPLPRLGIMTPVRVDDGCYARLTERGSGGTSSVGPQSPPESRRTLWQGSQAAPGNERMQPRGARVTEDSFDADLKKALEMSLEDSKGHSGAGYVPQSQVQQQPQQRTPQPNEASKAPAKEEEEEDADLKAAIAASLQDMETQKQRHAQELKERTTSSSNADAAPAQYKPNNQFELTPVEAENINLFATLVDRLQHQPPGTILREPQIQELYESIGTLRPKLARTYGETMSKHDTLLDLHSKLSTVVRYYDRMLEDRMASAYSSSRYGAAPQRNSMYPNIPTARGPPEAGGMESYYTGNAPQMDGYGAQPQQPYSQPQAAYPPYQKQPQSSYGAPPPEASYYQQPQAPYPPLQTPQQPHQTPYPQQPPQEFQQNQQQMPPISDYQQQQQPPQQMQIPRRGSSQLGSQYAPSHTSQSSNPNLPLSSPPAERDQAASFYYGDQQQQVPAQASPEMYHQQPPPQQQQQQPPPQQYMSPPPQQQAQAPPQQYQQPPQQYSQPPPQQAPAPRQPSQAYYQQPSLAAATQSWPQAPAAQGGYGQEAFPSAPVHPPAQKEESLIEF</sequence>
<dbReference type="RefSeq" id="XP_064654288.1">
    <property type="nucleotide sequence ID" value="XM_064807541.1"/>
</dbReference>
<dbReference type="GO" id="GO:0043328">
    <property type="term" value="P:protein transport to vacuole involved in ubiquitin-dependent protein catabolic process via the multivesicular body sorting pathway"/>
    <property type="evidence" value="ECO:0007669"/>
    <property type="project" value="TreeGrafter"/>
</dbReference>
<feature type="region of interest" description="Disordered" evidence="14">
    <location>
        <begin position="478"/>
        <end position="774"/>
    </location>
</feature>
<evidence type="ECO:0000256" key="5">
    <source>
        <dbReference type="ARBA" id="ARBA00017753"/>
    </source>
</evidence>
<dbReference type="InterPro" id="IPR013083">
    <property type="entry name" value="Znf_RING/FYVE/PHD"/>
</dbReference>
<dbReference type="CDD" id="cd16979">
    <property type="entry name" value="VHS_Vps27"/>
    <property type="match status" value="1"/>
</dbReference>
<evidence type="ECO:0000256" key="8">
    <source>
        <dbReference type="ARBA" id="ARBA00022753"/>
    </source>
</evidence>
<dbReference type="InterPro" id="IPR008942">
    <property type="entry name" value="ENTH_VHS"/>
</dbReference>
<feature type="compositionally biased region" description="Low complexity" evidence="14">
    <location>
        <begin position="311"/>
        <end position="332"/>
    </location>
</feature>
<dbReference type="Gene3D" id="1.20.5.1940">
    <property type="match status" value="1"/>
</dbReference>
<dbReference type="InterPro" id="IPR049425">
    <property type="entry name" value="Vps27_GAT-like"/>
</dbReference>
<evidence type="ECO:0000259" key="16">
    <source>
        <dbReference type="PROSITE" id="PS50179"/>
    </source>
</evidence>
<keyword evidence="11 12" id="KW-0472">Membrane</keyword>
<comment type="function">
    <text evidence="1 12">Component of the ESCRT-0 complex which is the sorting receptor for ubiquitinated cargo proteins at the multivesicular body (MVB) and recruits ESCRT-I to the MVB outer membrane.</text>
</comment>
<reference evidence="17 18" key="1">
    <citation type="submission" date="2023-08" db="EMBL/GenBank/DDBJ databases">
        <title>Black Yeasts Isolated from many extreme environments.</title>
        <authorList>
            <person name="Coleine C."/>
            <person name="Stajich J.E."/>
            <person name="Selbmann L."/>
        </authorList>
    </citation>
    <scope>NUCLEOTIDE SEQUENCE [LARGE SCALE GENOMIC DNA]</scope>
    <source>
        <strain evidence="17 18">CCFEE 5935</strain>
    </source>
</reference>
<keyword evidence="10" id="KW-0862">Zinc</keyword>
<dbReference type="InterPro" id="IPR000306">
    <property type="entry name" value="Znf_FYVE"/>
</dbReference>
<feature type="compositionally biased region" description="Pro residues" evidence="14">
    <location>
        <begin position="672"/>
        <end position="693"/>
    </location>
</feature>
<evidence type="ECO:0000256" key="14">
    <source>
        <dbReference type="SAM" id="MobiDB-lite"/>
    </source>
</evidence>
<evidence type="ECO:0000256" key="12">
    <source>
        <dbReference type="PIRNR" id="PIRNR036956"/>
    </source>
</evidence>
<feature type="compositionally biased region" description="Basic and acidic residues" evidence="14">
    <location>
        <begin position="356"/>
        <end position="370"/>
    </location>
</feature>
<evidence type="ECO:0000256" key="7">
    <source>
        <dbReference type="ARBA" id="ARBA00022737"/>
    </source>
</evidence>
<evidence type="ECO:0000256" key="1">
    <source>
        <dbReference type="ARBA" id="ARBA00003067"/>
    </source>
</evidence>
<feature type="compositionally biased region" description="Pro residues" evidence="14">
    <location>
        <begin position="712"/>
        <end position="722"/>
    </location>
</feature>
<feature type="compositionally biased region" description="Low complexity" evidence="14">
    <location>
        <begin position="569"/>
        <end position="612"/>
    </location>
</feature>
<dbReference type="Pfam" id="PF01363">
    <property type="entry name" value="FYVE"/>
    <property type="match status" value="1"/>
</dbReference>
<dbReference type="PROSITE" id="PS50179">
    <property type="entry name" value="VHS"/>
    <property type="match status" value="1"/>
</dbReference>
<dbReference type="InterPro" id="IPR017455">
    <property type="entry name" value="Znf_FYVE-rel"/>
</dbReference>
<dbReference type="InterPro" id="IPR002014">
    <property type="entry name" value="VHS_dom"/>
</dbReference>
<dbReference type="GeneID" id="89931648"/>
<proteinExistence type="inferred from homology"/>
<dbReference type="AlphaFoldDB" id="A0AAV9NZK6"/>
<evidence type="ECO:0000256" key="13">
    <source>
        <dbReference type="PROSITE-ProRule" id="PRU00091"/>
    </source>
</evidence>
<dbReference type="PANTHER" id="PTHR47794">
    <property type="entry name" value="VACUOLAR PROTEIN SORTING-ASSOCIATED PROTEIN 27"/>
    <property type="match status" value="1"/>
</dbReference>
<dbReference type="EMBL" id="JAVRRT010000022">
    <property type="protein sequence ID" value="KAK5163924.1"/>
    <property type="molecule type" value="Genomic_DNA"/>
</dbReference>
<dbReference type="GO" id="GO:0043130">
    <property type="term" value="F:ubiquitin binding"/>
    <property type="evidence" value="ECO:0007669"/>
    <property type="project" value="InterPro"/>
</dbReference>
<dbReference type="InterPro" id="IPR011011">
    <property type="entry name" value="Znf_FYVE_PHD"/>
</dbReference>
<feature type="compositionally biased region" description="Low complexity" evidence="14">
    <location>
        <begin position="723"/>
        <end position="733"/>
    </location>
</feature>
<keyword evidence="7" id="KW-0677">Repeat</keyword>
<keyword evidence="18" id="KW-1185">Reference proteome</keyword>
<comment type="subcellular location">
    <subcellularLocation>
        <location evidence="2 12">Endosome membrane</location>
        <topology evidence="2 12">Peripheral membrane protein</topology>
        <orientation evidence="2 12">Cytoplasmic side</orientation>
    </subcellularLocation>
</comment>
<evidence type="ECO:0000256" key="9">
    <source>
        <dbReference type="ARBA" id="ARBA00022771"/>
    </source>
</evidence>
<evidence type="ECO:0000256" key="10">
    <source>
        <dbReference type="ARBA" id="ARBA00022833"/>
    </source>
</evidence>
<evidence type="ECO:0000256" key="11">
    <source>
        <dbReference type="ARBA" id="ARBA00023136"/>
    </source>
</evidence>
<evidence type="ECO:0000256" key="6">
    <source>
        <dbReference type="ARBA" id="ARBA00022723"/>
    </source>
</evidence>
<comment type="subunit">
    <text evidence="4 12">Component of the ESCRT-0 complex composed of HSE1 and VPS27.</text>
</comment>
<dbReference type="InterPro" id="IPR003903">
    <property type="entry name" value="UIM_dom"/>
</dbReference>
<dbReference type="Gene3D" id="6.10.140.100">
    <property type="match status" value="1"/>
</dbReference>
<evidence type="ECO:0000313" key="18">
    <source>
        <dbReference type="Proteomes" id="UP001337655"/>
    </source>
</evidence>
<dbReference type="PROSITE" id="PS50330">
    <property type="entry name" value="UIM"/>
    <property type="match status" value="1"/>
</dbReference>
<feature type="region of interest" description="Disordered" evidence="14">
    <location>
        <begin position="298"/>
        <end position="385"/>
    </location>
</feature>
<dbReference type="Gene3D" id="1.25.40.90">
    <property type="match status" value="1"/>
</dbReference>
<dbReference type="Pfam" id="PF02809">
    <property type="entry name" value="UIM"/>
    <property type="match status" value="2"/>
</dbReference>
<dbReference type="Proteomes" id="UP001337655">
    <property type="component" value="Unassembled WGS sequence"/>
</dbReference>
<dbReference type="SMART" id="SM00726">
    <property type="entry name" value="UIM"/>
    <property type="match status" value="2"/>
</dbReference>